<dbReference type="Proteomes" id="UP001220530">
    <property type="component" value="Chromosome"/>
</dbReference>
<organism evidence="3 4">
    <name type="scientific">Devosia algicola</name>
    <dbReference type="NCBI Taxonomy" id="3026418"/>
    <lineage>
        <taxon>Bacteria</taxon>
        <taxon>Pseudomonadati</taxon>
        <taxon>Pseudomonadota</taxon>
        <taxon>Alphaproteobacteria</taxon>
        <taxon>Hyphomicrobiales</taxon>
        <taxon>Devosiaceae</taxon>
        <taxon>Devosia</taxon>
    </lineage>
</organism>
<dbReference type="RefSeq" id="WP_282219100.1">
    <property type="nucleotide sequence ID" value="NZ_CP118246.1"/>
</dbReference>
<gene>
    <name evidence="3" type="ORF">PSQ19_00165</name>
</gene>
<dbReference type="Gene3D" id="3.40.190.10">
    <property type="entry name" value="Periplasmic binding protein-like II"/>
    <property type="match status" value="2"/>
</dbReference>
<name>A0ABY7YNG2_9HYPH</name>
<proteinExistence type="predicted"/>
<sequence length="352" mass="38075">MMRLFWLLVALVGWSSAARAQEDTAIFGRETASRTLLVRSTTDIDIFKPVIDAFLATTPDLRIFYEQWGSNDLASLSADNCASGSDSADLVISSAVDLQVQLVNNGCATAHHSPQTDALPAARNWRNEIFGVTQEPAVLIYNTQLVSPEEVPQSRFDLIDLLRPDDSRFEGRVATYDIEASGLGYLFAFVDSQQANTFGRLLEAFGRSGAVATCCSAELIDAVADGRYLIAYNVLGSYALDRAKHDPRIGVRAPTDYTLMLSRAALIPKGAEHAGMAGAFIDFMLANDGQAALAGSRLIAKIGASDGADLDLPGGGPSSLRPIALSPVLLAGLDKHKRRIFLEQWRQNLRKQ</sequence>
<dbReference type="PANTHER" id="PTHR30006">
    <property type="entry name" value="THIAMINE-BINDING PERIPLASMIC PROTEIN-RELATED"/>
    <property type="match status" value="1"/>
</dbReference>
<evidence type="ECO:0000256" key="2">
    <source>
        <dbReference type="SAM" id="SignalP"/>
    </source>
</evidence>
<evidence type="ECO:0000313" key="3">
    <source>
        <dbReference type="EMBL" id="WDR02698.1"/>
    </source>
</evidence>
<keyword evidence="4" id="KW-1185">Reference proteome</keyword>
<protein>
    <submittedName>
        <fullName evidence="3">Extracellular solute-binding protein</fullName>
    </submittedName>
</protein>
<evidence type="ECO:0000313" key="4">
    <source>
        <dbReference type="Proteomes" id="UP001220530"/>
    </source>
</evidence>
<reference evidence="3 4" key="1">
    <citation type="submission" date="2023-02" db="EMBL/GenBank/DDBJ databases">
        <title>Devosia algicola sp. nov., isolated from the phycosphere of marine algae.</title>
        <authorList>
            <person name="Kim J.M."/>
            <person name="Lee J.K."/>
            <person name="Choi B.J."/>
            <person name="Bayburt H."/>
            <person name="Jeon C.O."/>
        </authorList>
    </citation>
    <scope>NUCLEOTIDE SEQUENCE [LARGE SCALE GENOMIC DNA]</scope>
    <source>
        <strain evidence="3 4">G20-9</strain>
    </source>
</reference>
<feature type="chain" id="PRO_5047430728" evidence="2">
    <location>
        <begin position="21"/>
        <end position="352"/>
    </location>
</feature>
<dbReference type="PANTHER" id="PTHR30006:SF25">
    <property type="entry name" value="PHOSPHOGLYCERATE TRANSPORT REGULATORY PROTEIN PGTC"/>
    <property type="match status" value="1"/>
</dbReference>
<dbReference type="SUPFAM" id="SSF53850">
    <property type="entry name" value="Periplasmic binding protein-like II"/>
    <property type="match status" value="1"/>
</dbReference>
<keyword evidence="1 2" id="KW-0732">Signal</keyword>
<evidence type="ECO:0000256" key="1">
    <source>
        <dbReference type="ARBA" id="ARBA00022729"/>
    </source>
</evidence>
<feature type="signal peptide" evidence="2">
    <location>
        <begin position="1"/>
        <end position="20"/>
    </location>
</feature>
<accession>A0ABY7YNG2</accession>
<dbReference type="EMBL" id="CP118246">
    <property type="protein sequence ID" value="WDR02698.1"/>
    <property type="molecule type" value="Genomic_DNA"/>
</dbReference>
<dbReference type="Pfam" id="PF13343">
    <property type="entry name" value="SBP_bac_6"/>
    <property type="match status" value="1"/>
</dbReference>